<sequence length="1125" mass="125141">MEFVGFAAALITLLKATTTAISAVRSYNASEVEASRIDQEIGDLQAVLERLALLEQEADKDEAATGSVLPMLKAPWYNGVFDLCQKELESLNSRLSLQDASKTRRVVQQLRWPLKKKEADQIILNIRKHTESLLQAVQVDQTSMLLKMNNTMQSANKSKLENLQRRINRRLAAVDPSLNYRRARRKRHPNTASWFIESDYFDEWKSRAPSFCWLHGIIGSGKTVMSSAVIEHMAQECLPRPLSALAYFYFDFSDPDKMAPERMMRSLIEQFCYKCRDIPRLERIYDMSCMPNFELEASDLLATLLEIIESFEESFIVIDALDVCSNVPELLRIIRDILRRSSSKVHILSTSRQGKYIEDGVNSLPGNVQKVAMDKTQVNRDICMYVQECLRTDSKFKRWEKYPGILKDIETYTMSKADGMFQWAFCQLEVLGDCFSEEALRAALGSPPKSLNDMYERILRDPFGGRINYIPQVLHWLAFSARPLTIAEMAEMLTIDLNAYLQFDTRRRFFDPREILDICSPLVRVDVEQGRGEVFKLAHLSVREFIVSDNLSTSTEPGSQYHISESSANAEMAEICLAYLLHYFHDTVVEDGMETRFPLARYASRYWVHHVRAAKSITKRIRILAMRLLSSNSLAYRNWIRLYDPEHPTKDPNHTKSRKTIRAPLYYMALIGVADLTEILLAEGINPDAYQGHYGTPLQAACTMGHVEVTRQLLAKGADFNLMKDGSSNALRLATIGGHTETVQLLLEKGADISASGSLLQDAVTRGHADLVKLLLQKGQDPNTHHEIYGTVLQDACTCGHDEVVDLLLENGADINIQSGIYKSPLLAASIKGYLHICTQLLLKGANPDTKGGTYGNALNAAASKGHLRIVETLVQNGATIDAVDWVGDTPLQSSLAAGHESIARLLLSKGANSRWEGGLYGNVLQAASLGGVQCVVKSLIAGGVDVNTPGGRYGTALQAAASRGHVEIIKMLIDNGAFINAEGGYYGSALHAASSKGHENAVWVLLAHGAHVNITVGKFGCPIQEAAVHNHPDVVRLLLDNGADINSSAGRRGPDNILELATRRGSTEVVRVILKWVSDTDVELHALDSSWKAAVECNEHEIAALLNQYIDEEDSILFSQSRLF</sequence>
<dbReference type="InterPro" id="IPR027417">
    <property type="entry name" value="P-loop_NTPase"/>
</dbReference>
<evidence type="ECO:0000313" key="8">
    <source>
        <dbReference type="EMBL" id="OAT13655.1"/>
    </source>
</evidence>
<dbReference type="VEuPathDB" id="FungiDB:BDBG_08817"/>
<feature type="chain" id="PRO_5010068429" evidence="5">
    <location>
        <begin position="17"/>
        <end position="1125"/>
    </location>
</feature>
<evidence type="ECO:0000256" key="1">
    <source>
        <dbReference type="ARBA" id="ARBA00022737"/>
    </source>
</evidence>
<proteinExistence type="predicted"/>
<feature type="repeat" description="ANK" evidence="3">
    <location>
        <begin position="986"/>
        <end position="1018"/>
    </location>
</feature>
<dbReference type="InterPro" id="IPR054471">
    <property type="entry name" value="GPIID_WHD"/>
</dbReference>
<dbReference type="Gene3D" id="3.40.50.300">
    <property type="entry name" value="P-loop containing nucleotide triphosphate hydrolases"/>
    <property type="match status" value="1"/>
</dbReference>
<dbReference type="Pfam" id="PF12796">
    <property type="entry name" value="Ank_2"/>
    <property type="match status" value="4"/>
</dbReference>
<dbReference type="AlphaFoldDB" id="A0A179UZZ8"/>
<keyword evidence="10" id="KW-1185">Reference proteome</keyword>
<keyword evidence="4" id="KW-0175">Coiled coil</keyword>
<feature type="domain" description="GPI inositol-deacylase winged helix" evidence="6">
    <location>
        <begin position="472"/>
        <end position="552"/>
    </location>
</feature>
<dbReference type="Gene3D" id="1.25.40.20">
    <property type="entry name" value="Ankyrin repeat-containing domain"/>
    <property type="match status" value="3"/>
</dbReference>
<feature type="repeat" description="ANK" evidence="3">
    <location>
        <begin position="791"/>
        <end position="820"/>
    </location>
</feature>
<dbReference type="PANTHER" id="PTHR24198:SF165">
    <property type="entry name" value="ANKYRIN REPEAT-CONTAINING PROTEIN-RELATED"/>
    <property type="match status" value="1"/>
</dbReference>
<dbReference type="RefSeq" id="XP_031581028.1">
    <property type="nucleotide sequence ID" value="XM_031723738.1"/>
</dbReference>
<dbReference type="PROSITE" id="PS50297">
    <property type="entry name" value="ANK_REP_REGION"/>
    <property type="match status" value="8"/>
</dbReference>
<dbReference type="SUPFAM" id="SSF48403">
    <property type="entry name" value="Ankyrin repeat"/>
    <property type="match status" value="2"/>
</dbReference>
<name>A0A179UZZ8_BLAGS</name>
<feature type="signal peptide" evidence="5">
    <location>
        <begin position="1"/>
        <end position="16"/>
    </location>
</feature>
<dbReference type="InterPro" id="IPR036770">
    <property type="entry name" value="Ankyrin_rpt-contain_sf"/>
</dbReference>
<evidence type="ECO:0000259" key="6">
    <source>
        <dbReference type="Pfam" id="PF22939"/>
    </source>
</evidence>
<feature type="domain" description="Nephrocystin 3-like N-terminal" evidence="7">
    <location>
        <begin position="190"/>
        <end position="352"/>
    </location>
</feature>
<dbReference type="Proteomes" id="UP000002038">
    <property type="component" value="Unassembled WGS sequence"/>
</dbReference>
<dbReference type="Pfam" id="PF24883">
    <property type="entry name" value="NPHP3_N"/>
    <property type="match status" value="1"/>
</dbReference>
<keyword evidence="1" id="KW-0677">Repeat</keyword>
<dbReference type="SMART" id="SM00248">
    <property type="entry name" value="ANK"/>
    <property type="match status" value="11"/>
</dbReference>
<dbReference type="InterPro" id="IPR002110">
    <property type="entry name" value="Ankyrin_rpt"/>
</dbReference>
<feature type="coiled-coil region" evidence="4">
    <location>
        <begin position="37"/>
        <end position="64"/>
    </location>
</feature>
<evidence type="ECO:0000259" key="7">
    <source>
        <dbReference type="Pfam" id="PF24883"/>
    </source>
</evidence>
<evidence type="ECO:0000313" key="10">
    <source>
        <dbReference type="Proteomes" id="UP000002038"/>
    </source>
</evidence>
<dbReference type="EMBL" id="GG657476">
    <property type="protein sequence ID" value="OAT13656.1"/>
    <property type="molecule type" value="Genomic_DNA"/>
</dbReference>
<dbReference type="KEGG" id="bgh:BDBG_08817"/>
<feature type="repeat" description="ANK" evidence="3">
    <location>
        <begin position="726"/>
        <end position="758"/>
    </location>
</feature>
<dbReference type="STRING" id="559298.A0A179UZZ8"/>
<evidence type="ECO:0000256" key="2">
    <source>
        <dbReference type="ARBA" id="ARBA00023043"/>
    </source>
</evidence>
<dbReference type="PANTHER" id="PTHR24198">
    <property type="entry name" value="ANKYRIN REPEAT AND PROTEIN KINASE DOMAIN-CONTAINING PROTEIN"/>
    <property type="match status" value="1"/>
</dbReference>
<feature type="repeat" description="ANK" evidence="3">
    <location>
        <begin position="953"/>
        <end position="985"/>
    </location>
</feature>
<dbReference type="EMBL" id="GG657476">
    <property type="protein sequence ID" value="OAT13655.1"/>
    <property type="molecule type" value="Genomic_DNA"/>
</dbReference>
<feature type="repeat" description="ANK" evidence="3">
    <location>
        <begin position="755"/>
        <end position="787"/>
    </location>
</feature>
<organism evidence="9 10">
    <name type="scientific">Blastomyces gilchristii (strain SLH14081)</name>
    <name type="common">Blastomyces dermatitidis</name>
    <dbReference type="NCBI Taxonomy" id="559298"/>
    <lineage>
        <taxon>Eukaryota</taxon>
        <taxon>Fungi</taxon>
        <taxon>Dikarya</taxon>
        <taxon>Ascomycota</taxon>
        <taxon>Pezizomycotina</taxon>
        <taxon>Eurotiomycetes</taxon>
        <taxon>Eurotiomycetidae</taxon>
        <taxon>Onygenales</taxon>
        <taxon>Ajellomycetaceae</taxon>
        <taxon>Blastomyces</taxon>
    </lineage>
</organism>
<feature type="repeat" description="ANK" evidence="3">
    <location>
        <begin position="1023"/>
        <end position="1051"/>
    </location>
</feature>
<dbReference type="InterPro" id="IPR056884">
    <property type="entry name" value="NPHP3-like_N"/>
</dbReference>
<evidence type="ECO:0000256" key="5">
    <source>
        <dbReference type="SAM" id="SignalP"/>
    </source>
</evidence>
<keyword evidence="5" id="KW-0732">Signal</keyword>
<feature type="repeat" description="ANK" evidence="3">
    <location>
        <begin position="887"/>
        <end position="913"/>
    </location>
</feature>
<dbReference type="RefSeq" id="XP_031581029.1">
    <property type="nucleotide sequence ID" value="XM_031723739.1"/>
</dbReference>
<dbReference type="PROSITE" id="PS50088">
    <property type="entry name" value="ANK_REPEAT"/>
    <property type="match status" value="9"/>
</dbReference>
<dbReference type="Pfam" id="PF22939">
    <property type="entry name" value="WHD_GPIID"/>
    <property type="match status" value="1"/>
</dbReference>
<dbReference type="PRINTS" id="PR01415">
    <property type="entry name" value="ANKYRIN"/>
</dbReference>
<evidence type="ECO:0000256" key="3">
    <source>
        <dbReference type="PROSITE-ProRule" id="PRU00023"/>
    </source>
</evidence>
<evidence type="ECO:0000313" key="9">
    <source>
        <dbReference type="EMBL" id="OAT13656.1"/>
    </source>
</evidence>
<feature type="repeat" description="ANK" evidence="3">
    <location>
        <begin position="854"/>
        <end position="886"/>
    </location>
</feature>
<feature type="repeat" description="ANK" evidence="3">
    <location>
        <begin position="693"/>
        <end position="725"/>
    </location>
</feature>
<reference evidence="10" key="2">
    <citation type="journal article" date="2015" name="PLoS Genet.">
        <title>The dynamic genome and transcriptome of the human fungal pathogen Blastomyces and close relative Emmonsia.</title>
        <authorList>
            <person name="Munoz J.F."/>
            <person name="Gauthier G.M."/>
            <person name="Desjardins C.A."/>
            <person name="Gallo J.E."/>
            <person name="Holder J."/>
            <person name="Sullivan T.D."/>
            <person name="Marty A.J."/>
            <person name="Carmen J.C."/>
            <person name="Chen Z."/>
            <person name="Ding L."/>
            <person name="Gujja S."/>
            <person name="Magrini V."/>
            <person name="Misas E."/>
            <person name="Mitreva M."/>
            <person name="Priest M."/>
            <person name="Saif S."/>
            <person name="Whiston E.A."/>
            <person name="Young S."/>
            <person name="Zeng Q."/>
            <person name="Goldman W.E."/>
            <person name="Mardis E.R."/>
            <person name="Taylor J.W."/>
            <person name="McEwen J.G."/>
            <person name="Clay O.K."/>
            <person name="Klein B.S."/>
            <person name="Cuomo C.A."/>
        </authorList>
    </citation>
    <scope>NUCLEOTIDE SEQUENCE [LARGE SCALE GENOMIC DNA]</scope>
    <source>
        <strain evidence="10">SLH14081</strain>
    </source>
</reference>
<dbReference type="Pfam" id="PF00023">
    <property type="entry name" value="Ank"/>
    <property type="match status" value="1"/>
</dbReference>
<dbReference type="GeneID" id="8508501"/>
<keyword evidence="2 3" id="KW-0040">ANK repeat</keyword>
<accession>A0A179UZZ8</accession>
<evidence type="ECO:0000256" key="4">
    <source>
        <dbReference type="SAM" id="Coils"/>
    </source>
</evidence>
<gene>
    <name evidence="9" type="ORF">BDBG_08817</name>
</gene>
<reference evidence="9" key="1">
    <citation type="submission" date="2009-02" db="EMBL/GenBank/DDBJ databases">
        <title>The Genome Sequence of Blastomyces dermatitidis strain SLH14081.</title>
        <authorList>
            <consortium name="The Broad Institute Genome Sequencing Platform"/>
            <consortium name="Broad Institute Microbial Sequencing Center."/>
            <person name="Champion M."/>
            <person name="Cuomo C."/>
            <person name="Ma L.-J."/>
            <person name="Henn M.R."/>
            <person name="Klein B."/>
            <person name="Goldman B."/>
            <person name="Young S."/>
            <person name="Kodira C.D."/>
            <person name="Zeng Q."/>
            <person name="Koehrsen M."/>
            <person name="Alvarado L."/>
            <person name="Berlin A.M."/>
            <person name="Heiman D.I."/>
            <person name="Hepburn T.A."/>
            <person name="Saif S."/>
            <person name="Shea T.D."/>
            <person name="Shenoy N."/>
            <person name="Sykes S."/>
            <person name="Galagan J."/>
            <person name="Nusbaum C."/>
            <person name="Birren B."/>
        </authorList>
    </citation>
    <scope>NUCLEOTIDE SEQUENCE</scope>
    <source>
        <strain evidence="9">SLH14081</strain>
    </source>
</reference>
<protein>
    <submittedName>
        <fullName evidence="8 9">Ankyrin repeat protein</fullName>
    </submittedName>
</protein>
<dbReference type="SUPFAM" id="SSF52540">
    <property type="entry name" value="P-loop containing nucleoside triphosphate hydrolases"/>
    <property type="match status" value="1"/>
</dbReference>
<dbReference type="OrthoDB" id="4184734at2759"/>